<evidence type="ECO:0008006" key="3">
    <source>
        <dbReference type="Google" id="ProtNLM"/>
    </source>
</evidence>
<evidence type="ECO:0000313" key="2">
    <source>
        <dbReference type="Proteomes" id="UP000191663"/>
    </source>
</evidence>
<proteinExistence type="predicted"/>
<name>A0A1V4QGH0_UNCW3</name>
<accession>A0A1V4QGH0</accession>
<protein>
    <recommendedName>
        <fullName evidence="3">Outer membrane protein beta-barrel domain-containing protein</fullName>
    </recommendedName>
</protein>
<sequence>MKKLLALMIIAGLSGLYAGSIGLGIAYDDFMHSDSTVSAYPSIRADIMTNILPILGLRTGLVNVDIKEDEAGGTMFSLGTGVFCDLCLFIPMASSITPYIPLGVWYFNKYQGFDMSHLAFKGGLGGMMAFGGINGYLELGVNFTSVTPEGGESSSDHWFYGQLGVRVPVGM</sequence>
<evidence type="ECO:0000313" key="1">
    <source>
        <dbReference type="EMBL" id="OPX18414.1"/>
    </source>
</evidence>
<reference evidence="2" key="1">
    <citation type="submission" date="2017-01" db="EMBL/GenBank/DDBJ databases">
        <title>Novel pathways for hydrocarbon cycling and metabolic interdependencies in hydrothermal sediment communities.</title>
        <authorList>
            <person name="Dombrowski N."/>
            <person name="Seitz K."/>
            <person name="Teske A."/>
            <person name="Baker B."/>
        </authorList>
    </citation>
    <scope>NUCLEOTIDE SEQUENCE [LARGE SCALE GENOMIC DNA]</scope>
</reference>
<dbReference type="AlphaFoldDB" id="A0A1V4QGH0"/>
<comment type="caution">
    <text evidence="1">The sequence shown here is derived from an EMBL/GenBank/DDBJ whole genome shotgun (WGS) entry which is preliminary data.</text>
</comment>
<dbReference type="Proteomes" id="UP000191663">
    <property type="component" value="Unassembled WGS sequence"/>
</dbReference>
<dbReference type="EMBL" id="MUKB01000015">
    <property type="protein sequence ID" value="OPX18414.1"/>
    <property type="molecule type" value="Genomic_DNA"/>
</dbReference>
<organism evidence="1 2">
    <name type="scientific">candidate division WOR-3 bacterium 4484_100</name>
    <dbReference type="NCBI Taxonomy" id="1936077"/>
    <lineage>
        <taxon>Bacteria</taxon>
        <taxon>Bacteria division WOR-3</taxon>
    </lineage>
</organism>
<gene>
    <name evidence="1" type="ORF">BXT86_01260</name>
</gene>